<evidence type="ECO:0000256" key="3">
    <source>
        <dbReference type="RuleBase" id="RU000384"/>
    </source>
</evidence>
<dbReference type="InterPro" id="IPR008146">
    <property type="entry name" value="Gln_synth_cat_dom"/>
</dbReference>
<organism evidence="6 7">
    <name type="scientific">Zavarzinia compransoris</name>
    <dbReference type="NCBI Taxonomy" id="1264899"/>
    <lineage>
        <taxon>Bacteria</taxon>
        <taxon>Pseudomonadati</taxon>
        <taxon>Pseudomonadota</taxon>
        <taxon>Alphaproteobacteria</taxon>
        <taxon>Rhodospirillales</taxon>
        <taxon>Zavarziniaceae</taxon>
        <taxon>Zavarzinia</taxon>
    </lineage>
</organism>
<gene>
    <name evidence="6" type="ORF">DKG75_07940</name>
</gene>
<dbReference type="Proteomes" id="UP000246077">
    <property type="component" value="Unassembled WGS sequence"/>
</dbReference>
<dbReference type="OrthoDB" id="9807095at2"/>
<evidence type="ECO:0000256" key="1">
    <source>
        <dbReference type="ARBA" id="ARBA00022598"/>
    </source>
</evidence>
<evidence type="ECO:0000259" key="5">
    <source>
        <dbReference type="PROSITE" id="PS51987"/>
    </source>
</evidence>
<comment type="caution">
    <text evidence="6">The sequence shown here is derived from an EMBL/GenBank/DDBJ whole genome shotgun (WGS) entry which is preliminary data.</text>
</comment>
<evidence type="ECO:0000256" key="4">
    <source>
        <dbReference type="SAM" id="MobiDB-lite"/>
    </source>
</evidence>
<feature type="domain" description="GS catalytic" evidence="5">
    <location>
        <begin position="118"/>
        <end position="454"/>
    </location>
</feature>
<evidence type="ECO:0000256" key="2">
    <source>
        <dbReference type="PROSITE-ProRule" id="PRU01331"/>
    </source>
</evidence>
<dbReference type="InterPro" id="IPR014746">
    <property type="entry name" value="Gln_synth/guanido_kin_cat_dom"/>
</dbReference>
<dbReference type="SUPFAM" id="SSF55931">
    <property type="entry name" value="Glutamine synthetase/guanido kinase"/>
    <property type="match status" value="1"/>
</dbReference>
<name>A0A317E6I6_9PROT</name>
<dbReference type="PROSITE" id="PS51987">
    <property type="entry name" value="GS_CATALYTIC"/>
    <property type="match status" value="1"/>
</dbReference>
<dbReference type="Gene3D" id="3.30.590.10">
    <property type="entry name" value="Glutamine synthetase/guanido kinase, catalytic domain"/>
    <property type="match status" value="1"/>
</dbReference>
<evidence type="ECO:0000313" key="6">
    <source>
        <dbReference type="EMBL" id="PWR21904.1"/>
    </source>
</evidence>
<dbReference type="PANTHER" id="PTHR43785:SF12">
    <property type="entry name" value="TYPE-1 GLUTAMINE SYNTHETASE 2"/>
    <property type="match status" value="1"/>
</dbReference>
<dbReference type="SMART" id="SM01230">
    <property type="entry name" value="Gln-synt_C"/>
    <property type="match status" value="1"/>
</dbReference>
<sequence length="454" mass="48068">MCKCSKGAGVASDGDIGHLRALLTERGTSTVHLVLQDLDGGLRERRIRLADLERTIGKGTGFCDVLYQWDVGDSVFTPGPFVGEAIAADPASLRGYPFEPHAAWVVADFTGPSAAVSPRRLLQAQVERAAALGLTVTAGFEFEWLLYRETAESLRAKAWGPMVPFAPDNRCWDAISAAINADLIAEHHAILDGADIPLVGLGMELGAGCLEASLGATGPMAAADNAAFFKAATKAFYRRKGLSACFMAQPDLGAPGLSGHIHLSLTDSAGRELFRGPSATEPTGPARHFIGGTLALLPELAALPLHTVNAWRRLSPGNWAPRTATWSVQNYSTGIRAVLGDHPGARLEFRIPGADVHPHLGLAMFLAAGLTGLEQGIEAPPPVTGDGRLEPPPGTPPLPRDLHAAAEALAASATARRLFGDAFVDRFAASRFHEFDSLRRAVSAAERARYFEAV</sequence>
<keyword evidence="1" id="KW-0436">Ligase</keyword>
<dbReference type="GO" id="GO:0004356">
    <property type="term" value="F:glutamine synthetase activity"/>
    <property type="evidence" value="ECO:0007669"/>
    <property type="project" value="InterPro"/>
</dbReference>
<keyword evidence="7" id="KW-1185">Reference proteome</keyword>
<reference evidence="7" key="1">
    <citation type="submission" date="2018-05" db="EMBL/GenBank/DDBJ databases">
        <title>Zavarzinia sp. HR-AS.</title>
        <authorList>
            <person name="Lee Y."/>
            <person name="Jeon C.O."/>
        </authorList>
    </citation>
    <scope>NUCLEOTIDE SEQUENCE [LARGE SCALE GENOMIC DNA]</scope>
    <source>
        <strain evidence="7">DSM 1231</strain>
    </source>
</reference>
<proteinExistence type="inferred from homology"/>
<dbReference type="AlphaFoldDB" id="A0A317E6I6"/>
<accession>A0A317E6I6</accession>
<protein>
    <submittedName>
        <fullName evidence="6">Glutamine synthetase</fullName>
    </submittedName>
</protein>
<evidence type="ECO:0000313" key="7">
    <source>
        <dbReference type="Proteomes" id="UP000246077"/>
    </source>
</evidence>
<dbReference type="Pfam" id="PF00120">
    <property type="entry name" value="Gln-synt_C"/>
    <property type="match status" value="1"/>
</dbReference>
<dbReference type="PANTHER" id="PTHR43785">
    <property type="entry name" value="GAMMA-GLUTAMYLPUTRESCINE SYNTHETASE"/>
    <property type="match status" value="1"/>
</dbReference>
<feature type="region of interest" description="Disordered" evidence="4">
    <location>
        <begin position="378"/>
        <end position="399"/>
    </location>
</feature>
<comment type="similarity">
    <text evidence="2 3">Belongs to the glutamine synthetase family.</text>
</comment>
<feature type="compositionally biased region" description="Pro residues" evidence="4">
    <location>
        <begin position="390"/>
        <end position="399"/>
    </location>
</feature>
<dbReference type="EMBL" id="QGLF01000002">
    <property type="protein sequence ID" value="PWR21904.1"/>
    <property type="molecule type" value="Genomic_DNA"/>
</dbReference>